<dbReference type="Proteomes" id="UP000823388">
    <property type="component" value="Chromosome 4N"/>
</dbReference>
<gene>
    <name evidence="1" type="ORF">PVAP13_4NG251233</name>
</gene>
<keyword evidence="2" id="KW-1185">Reference proteome</keyword>
<dbReference type="EMBL" id="CM029044">
    <property type="protein sequence ID" value="KAG2607522.1"/>
    <property type="molecule type" value="Genomic_DNA"/>
</dbReference>
<proteinExistence type="predicted"/>
<dbReference type="AlphaFoldDB" id="A0A8T0T709"/>
<evidence type="ECO:0000313" key="1">
    <source>
        <dbReference type="EMBL" id="KAG2607522.1"/>
    </source>
</evidence>
<evidence type="ECO:0000313" key="2">
    <source>
        <dbReference type="Proteomes" id="UP000823388"/>
    </source>
</evidence>
<organism evidence="1 2">
    <name type="scientific">Panicum virgatum</name>
    <name type="common">Blackwell switchgrass</name>
    <dbReference type="NCBI Taxonomy" id="38727"/>
    <lineage>
        <taxon>Eukaryota</taxon>
        <taxon>Viridiplantae</taxon>
        <taxon>Streptophyta</taxon>
        <taxon>Embryophyta</taxon>
        <taxon>Tracheophyta</taxon>
        <taxon>Spermatophyta</taxon>
        <taxon>Magnoliopsida</taxon>
        <taxon>Liliopsida</taxon>
        <taxon>Poales</taxon>
        <taxon>Poaceae</taxon>
        <taxon>PACMAD clade</taxon>
        <taxon>Panicoideae</taxon>
        <taxon>Panicodae</taxon>
        <taxon>Paniceae</taxon>
        <taxon>Panicinae</taxon>
        <taxon>Panicum</taxon>
        <taxon>Panicum sect. Hiantes</taxon>
    </lineage>
</organism>
<name>A0A8T0T709_PANVG</name>
<dbReference type="EMBL" id="CM029044">
    <property type="protein sequence ID" value="KAG2607521.1"/>
    <property type="molecule type" value="Genomic_DNA"/>
</dbReference>
<accession>A0A8T0T709</accession>
<protein>
    <submittedName>
        <fullName evidence="1">Uncharacterized protein</fullName>
    </submittedName>
</protein>
<sequence length="67" mass="7753">MMQQIYYDFIKHFMCFSEFSEQLFYLFEFSSAGITSPQGRECPKGGSDRYFPAGGALPRDITPWLPN</sequence>
<comment type="caution">
    <text evidence="1">The sequence shown here is derived from an EMBL/GenBank/DDBJ whole genome shotgun (WGS) entry which is preliminary data.</text>
</comment>
<reference evidence="1 2" key="1">
    <citation type="submission" date="2020-05" db="EMBL/GenBank/DDBJ databases">
        <title>WGS assembly of Panicum virgatum.</title>
        <authorList>
            <person name="Lovell J.T."/>
            <person name="Jenkins J."/>
            <person name="Shu S."/>
            <person name="Juenger T.E."/>
            <person name="Schmutz J."/>
        </authorList>
    </citation>
    <scope>NUCLEOTIDE SEQUENCE</scope>
    <source>
        <strain evidence="1">AP13</strain>
        <strain evidence="2">cv. AP13</strain>
    </source>
</reference>